<dbReference type="SMART" id="SM00355">
    <property type="entry name" value="ZnF_C2H2"/>
    <property type="match status" value="7"/>
</dbReference>
<evidence type="ECO:0000256" key="6">
    <source>
        <dbReference type="SAM" id="MobiDB-lite"/>
    </source>
</evidence>
<feature type="compositionally biased region" description="Polar residues" evidence="6">
    <location>
        <begin position="1"/>
        <end position="17"/>
    </location>
</feature>
<dbReference type="PROSITE" id="PS00028">
    <property type="entry name" value="ZINC_FINGER_C2H2_1"/>
    <property type="match status" value="5"/>
</dbReference>
<dbReference type="GeneID" id="128199622"/>
<reference evidence="9" key="1">
    <citation type="submission" date="2025-08" db="UniProtKB">
        <authorList>
            <consortium name="RefSeq"/>
        </authorList>
    </citation>
    <scope>IDENTIFICATION</scope>
</reference>
<dbReference type="PROSITE" id="PS50157">
    <property type="entry name" value="ZINC_FINGER_C2H2_2"/>
    <property type="match status" value="2"/>
</dbReference>
<gene>
    <name evidence="9" type="primary">LOC128199622</name>
</gene>
<evidence type="ECO:0000256" key="2">
    <source>
        <dbReference type="ARBA" id="ARBA00022737"/>
    </source>
</evidence>
<dbReference type="InterPro" id="IPR013087">
    <property type="entry name" value="Znf_C2H2_type"/>
</dbReference>
<evidence type="ECO:0000313" key="9">
    <source>
        <dbReference type="RefSeq" id="XP_052745816.1"/>
    </source>
</evidence>
<feature type="domain" description="C2H2-type" evidence="7">
    <location>
        <begin position="275"/>
        <end position="303"/>
    </location>
</feature>
<protein>
    <submittedName>
        <fullName evidence="9">Zinc finger protein 724-like</fullName>
    </submittedName>
</protein>
<accession>A0ABM3M2U4</accession>
<evidence type="ECO:0000259" key="7">
    <source>
        <dbReference type="PROSITE" id="PS50157"/>
    </source>
</evidence>
<dbReference type="Proteomes" id="UP001652582">
    <property type="component" value="Chromosome 26"/>
</dbReference>
<keyword evidence="1" id="KW-0479">Metal-binding</keyword>
<evidence type="ECO:0000313" key="8">
    <source>
        <dbReference type="Proteomes" id="UP001652582"/>
    </source>
</evidence>
<proteinExistence type="predicted"/>
<keyword evidence="2" id="KW-0677">Repeat</keyword>
<dbReference type="InterPro" id="IPR036236">
    <property type="entry name" value="Znf_C2H2_sf"/>
</dbReference>
<dbReference type="Pfam" id="PF00096">
    <property type="entry name" value="zf-C2H2"/>
    <property type="match status" value="1"/>
</dbReference>
<organism evidence="8 9">
    <name type="scientific">Bicyclus anynana</name>
    <name type="common">Squinting bush brown butterfly</name>
    <dbReference type="NCBI Taxonomy" id="110368"/>
    <lineage>
        <taxon>Eukaryota</taxon>
        <taxon>Metazoa</taxon>
        <taxon>Ecdysozoa</taxon>
        <taxon>Arthropoda</taxon>
        <taxon>Hexapoda</taxon>
        <taxon>Insecta</taxon>
        <taxon>Pterygota</taxon>
        <taxon>Neoptera</taxon>
        <taxon>Endopterygota</taxon>
        <taxon>Lepidoptera</taxon>
        <taxon>Glossata</taxon>
        <taxon>Ditrysia</taxon>
        <taxon>Papilionoidea</taxon>
        <taxon>Nymphalidae</taxon>
        <taxon>Satyrinae</taxon>
        <taxon>Satyrini</taxon>
        <taxon>Mycalesina</taxon>
        <taxon>Bicyclus</taxon>
    </lineage>
</organism>
<dbReference type="Gene3D" id="3.30.160.60">
    <property type="entry name" value="Classic Zinc Finger"/>
    <property type="match status" value="2"/>
</dbReference>
<feature type="region of interest" description="Disordered" evidence="6">
    <location>
        <begin position="1"/>
        <end position="21"/>
    </location>
</feature>
<feature type="domain" description="C2H2-type" evidence="7">
    <location>
        <begin position="215"/>
        <end position="243"/>
    </location>
</feature>
<evidence type="ECO:0000256" key="3">
    <source>
        <dbReference type="ARBA" id="ARBA00022771"/>
    </source>
</evidence>
<evidence type="ECO:0000256" key="1">
    <source>
        <dbReference type="ARBA" id="ARBA00022723"/>
    </source>
</evidence>
<keyword evidence="3 5" id="KW-0863">Zinc-finger</keyword>
<name>A0ABM3M2U4_BICAN</name>
<dbReference type="PANTHER" id="PTHR24379:SF121">
    <property type="entry name" value="C2H2-TYPE DOMAIN-CONTAINING PROTEIN"/>
    <property type="match status" value="1"/>
</dbReference>
<keyword evidence="8" id="KW-1185">Reference proteome</keyword>
<dbReference type="PANTHER" id="PTHR24379">
    <property type="entry name" value="KRAB AND ZINC FINGER DOMAIN-CONTAINING"/>
    <property type="match status" value="1"/>
</dbReference>
<dbReference type="RefSeq" id="XP_052745816.1">
    <property type="nucleotide sequence ID" value="XM_052889856.1"/>
</dbReference>
<evidence type="ECO:0000256" key="4">
    <source>
        <dbReference type="ARBA" id="ARBA00022833"/>
    </source>
</evidence>
<keyword evidence="4" id="KW-0862">Zinc</keyword>
<sequence>MSSQREAIEESSINNDPQPRKATIKVEVETLSKPKIKLIVTKKHRFGRDISDILLNTNATPIRCKGGKGYACCFCTNQFQDPKDLKDHTIYKHDDKTKSEFMKGVSLHNFFVKLDITDLKCSCGSLLQNIEDLVQHLEAKHGKELNSNFMKYVVPFKFDDGLKCAKCKLEFNNFKLLMEHMNVHYKNHVCDVCGAGFVNKKTYTAHCYRHQTGTFPCELCPKIFDTRVKQMEHERAIHVKGNKRNKCGYCGDMFNDYTKKNDHEVKVHGAKPIVLACQACDKVFDNQRSLTVHTKTYHLMQKSDKKYKKNAKK</sequence>
<evidence type="ECO:0000256" key="5">
    <source>
        <dbReference type="PROSITE-ProRule" id="PRU00042"/>
    </source>
</evidence>
<dbReference type="SUPFAM" id="SSF57667">
    <property type="entry name" value="beta-beta-alpha zinc fingers"/>
    <property type="match status" value="2"/>
</dbReference>